<dbReference type="InterPro" id="IPR027417">
    <property type="entry name" value="P-loop_NTPase"/>
</dbReference>
<sequence length="457" mass="51019">MCAEDEYEKDGLLGSGSPSKAPAKQHRVMARGWKQYISLFALIAAAFAAGYAFHGRSSSNIVGNVNILDNSGSVSSAIEDGLGTSDVPSPLFNASFTEYLISGMKNILEKNEFGTKKTYYVYDSPYNLRWPDNEKPTWAKKVIPYNKKTPLDKQICFVHVGKAGGSTVGCMLGFNLHCESHNDIIDLLPIVTTHAFHRGINDCLDDAKYYLFVVRDPLARMLSAFNYERPNATDPKAHRSQGPFSRGKLYDECNFQTLEDLAQNGLLNKHPNGVSDQCRTRANKAVTGLGNYIAHWYFNYQYYAQSVFGTKEDNYTSTAPNSNTNILVIRNEHIVEDWNKINVILDGHNGVLQSSQVPRNNPTAPKIPNEKYLSDDSKAALCEVLCNEIQIYKELISKAKNLNNNDMDQSINELQQICPKEAMNNTCLQERPDFRERIESTLGASANAASLMRSKVP</sequence>
<keyword evidence="2" id="KW-0472">Membrane</keyword>
<evidence type="ECO:0000256" key="1">
    <source>
        <dbReference type="SAM" id="MobiDB-lite"/>
    </source>
</evidence>
<proteinExistence type="predicted"/>
<feature type="region of interest" description="Disordered" evidence="1">
    <location>
        <begin position="1"/>
        <end position="22"/>
    </location>
</feature>
<name>A0ABD3SHU7_9STRA</name>
<organism evidence="3 4">
    <name type="scientific">Cyclostephanos tholiformis</name>
    <dbReference type="NCBI Taxonomy" id="382380"/>
    <lineage>
        <taxon>Eukaryota</taxon>
        <taxon>Sar</taxon>
        <taxon>Stramenopiles</taxon>
        <taxon>Ochrophyta</taxon>
        <taxon>Bacillariophyta</taxon>
        <taxon>Coscinodiscophyceae</taxon>
        <taxon>Thalassiosirophycidae</taxon>
        <taxon>Stephanodiscales</taxon>
        <taxon>Stephanodiscaceae</taxon>
        <taxon>Cyclostephanos</taxon>
    </lineage>
</organism>
<keyword evidence="2" id="KW-1133">Transmembrane helix</keyword>
<evidence type="ECO:0000313" key="3">
    <source>
        <dbReference type="EMBL" id="KAL3823882.1"/>
    </source>
</evidence>
<comment type="caution">
    <text evidence="3">The sequence shown here is derived from an EMBL/GenBank/DDBJ whole genome shotgun (WGS) entry which is preliminary data.</text>
</comment>
<protein>
    <submittedName>
        <fullName evidence="3">Uncharacterized protein</fullName>
    </submittedName>
</protein>
<feature type="transmembrane region" description="Helical" evidence="2">
    <location>
        <begin position="36"/>
        <end position="54"/>
    </location>
</feature>
<dbReference type="EMBL" id="JALLPB020000027">
    <property type="protein sequence ID" value="KAL3823882.1"/>
    <property type="molecule type" value="Genomic_DNA"/>
</dbReference>
<accession>A0ABD3SHU7</accession>
<gene>
    <name evidence="3" type="ORF">ACHAXA_005464</name>
</gene>
<evidence type="ECO:0000313" key="4">
    <source>
        <dbReference type="Proteomes" id="UP001530377"/>
    </source>
</evidence>
<evidence type="ECO:0000256" key="2">
    <source>
        <dbReference type="SAM" id="Phobius"/>
    </source>
</evidence>
<keyword evidence="2" id="KW-0812">Transmembrane</keyword>
<reference evidence="3 4" key="1">
    <citation type="submission" date="2024-10" db="EMBL/GenBank/DDBJ databases">
        <title>Updated reference genomes for cyclostephanoid diatoms.</title>
        <authorList>
            <person name="Roberts W.R."/>
            <person name="Alverson A.J."/>
        </authorList>
    </citation>
    <scope>NUCLEOTIDE SEQUENCE [LARGE SCALE GENOMIC DNA]</scope>
    <source>
        <strain evidence="3 4">AJA228-03</strain>
    </source>
</reference>
<dbReference type="AlphaFoldDB" id="A0ABD3SHU7"/>
<keyword evidence="4" id="KW-1185">Reference proteome</keyword>
<dbReference type="Gene3D" id="3.40.50.300">
    <property type="entry name" value="P-loop containing nucleotide triphosphate hydrolases"/>
    <property type="match status" value="1"/>
</dbReference>
<dbReference type="Proteomes" id="UP001530377">
    <property type="component" value="Unassembled WGS sequence"/>
</dbReference>